<dbReference type="InterPro" id="IPR022121">
    <property type="entry name" value="Peptidase_M73_camelysin"/>
</dbReference>
<organism evidence="1 2">
    <name type="scientific">Nocardioides lianchengensis</name>
    <dbReference type="NCBI Taxonomy" id="1045774"/>
    <lineage>
        <taxon>Bacteria</taxon>
        <taxon>Bacillati</taxon>
        <taxon>Actinomycetota</taxon>
        <taxon>Actinomycetes</taxon>
        <taxon>Propionibacteriales</taxon>
        <taxon>Nocardioidaceae</taxon>
        <taxon>Nocardioides</taxon>
    </lineage>
</organism>
<keyword evidence="2" id="KW-1185">Reference proteome</keyword>
<dbReference type="EMBL" id="FMZM01000012">
    <property type="protein sequence ID" value="SDD88974.1"/>
    <property type="molecule type" value="Genomic_DNA"/>
</dbReference>
<evidence type="ECO:0000313" key="1">
    <source>
        <dbReference type="EMBL" id="SDD88974.1"/>
    </source>
</evidence>
<reference evidence="1 2" key="1">
    <citation type="submission" date="2016-10" db="EMBL/GenBank/DDBJ databases">
        <authorList>
            <person name="de Groot N.N."/>
        </authorList>
    </citation>
    <scope>NUCLEOTIDE SEQUENCE [LARGE SCALE GENOMIC DNA]</scope>
    <source>
        <strain evidence="1 2">CGMCC 4.6858</strain>
    </source>
</reference>
<dbReference type="Pfam" id="PF12389">
    <property type="entry name" value="Peptidase_M73"/>
    <property type="match status" value="1"/>
</dbReference>
<sequence length="207" mass="20583">MSQHRAEPRGGRRAARPARRALWRTGRFRAAVGLVLLGGVATTGTWAYWTDEATVTGASLTAGTIDLKVNTVDQVTGYAALNLGAMVPGNTSAAVLTIGNSGTAPVRFTGASTATNPDTKNLAGALQVKATADTAVTGSGSSATCSGTAIAGSGTALNAALLPARTLTAGSTWKVCVQVTLPTNAASSLQGGTTAVTLSFTGSSDLS</sequence>
<proteinExistence type="predicted"/>
<dbReference type="NCBIfam" id="TIGR04088">
    <property type="entry name" value="cognate_SipW"/>
    <property type="match status" value="1"/>
</dbReference>
<dbReference type="OrthoDB" id="3787434at2"/>
<dbReference type="STRING" id="1045774.SAMN05421872_11223"/>
<dbReference type="AlphaFoldDB" id="A0A1G6YER7"/>
<gene>
    <name evidence="1" type="ORF">SAMN05421872_11223</name>
</gene>
<dbReference type="RefSeq" id="WP_090860050.1">
    <property type="nucleotide sequence ID" value="NZ_FMZM01000012.1"/>
</dbReference>
<accession>A0A1G6YER7</accession>
<protein>
    <submittedName>
        <fullName evidence="1">SipW-cognate class signal peptide</fullName>
    </submittedName>
</protein>
<name>A0A1G6YER7_9ACTN</name>
<dbReference type="Proteomes" id="UP000199034">
    <property type="component" value="Unassembled WGS sequence"/>
</dbReference>
<dbReference type="InterPro" id="IPR023833">
    <property type="entry name" value="Signal_pept_SipW-depend-type"/>
</dbReference>
<evidence type="ECO:0000313" key="2">
    <source>
        <dbReference type="Proteomes" id="UP000199034"/>
    </source>
</evidence>